<dbReference type="SUPFAM" id="SSF82171">
    <property type="entry name" value="DPP6 N-terminal domain-like"/>
    <property type="match status" value="1"/>
</dbReference>
<dbReference type="RefSeq" id="WP_345372770.1">
    <property type="nucleotide sequence ID" value="NZ_BAABJX010000042.1"/>
</dbReference>
<dbReference type="InterPro" id="IPR011990">
    <property type="entry name" value="TPR-like_helical_dom_sf"/>
</dbReference>
<dbReference type="EMBL" id="BAABJX010000042">
    <property type="protein sequence ID" value="GAA4841125.1"/>
    <property type="molecule type" value="Genomic_DNA"/>
</dbReference>
<evidence type="ECO:0008006" key="3">
    <source>
        <dbReference type="Google" id="ProtNLM"/>
    </source>
</evidence>
<keyword evidence="2" id="KW-1185">Reference proteome</keyword>
<protein>
    <recommendedName>
        <fullName evidence="3">WD40-like Beta Propeller Repeat</fullName>
    </recommendedName>
</protein>
<comment type="caution">
    <text evidence="1">The sequence shown here is derived from an EMBL/GenBank/DDBJ whole genome shotgun (WGS) entry which is preliminary data.</text>
</comment>
<proteinExistence type="predicted"/>
<name>A0ABP9DJD7_9BACT</name>
<dbReference type="Pfam" id="PF07676">
    <property type="entry name" value="PD40"/>
    <property type="match status" value="3"/>
</dbReference>
<dbReference type="SUPFAM" id="SSF48452">
    <property type="entry name" value="TPR-like"/>
    <property type="match status" value="1"/>
</dbReference>
<gene>
    <name evidence="1" type="ORF">GCM10023331_27660</name>
</gene>
<dbReference type="InterPro" id="IPR011659">
    <property type="entry name" value="WD40"/>
</dbReference>
<evidence type="ECO:0000313" key="1">
    <source>
        <dbReference type="EMBL" id="GAA4841125.1"/>
    </source>
</evidence>
<sequence>MMIVGKKQLLYLLRCSGLLVFFCSLFIGQVVGQVACDTCDVTEEEMSLFVLGEAELQAVSELERLGDEMMFQFAQPDEALKYYMGAYDYKKEDFDLNLKIAKCLLKSVSEQKTSAILYLERAMEINSNYDSLSLLLGMAYHLDGQWRNAIDYYQKFKLKAVETDEIEKRIYECVSGLQLSAKPANVHIQNMGPVLNSRFSDFCPLVEGSGNVLYFTSRRHEFRSDNPDIRTHLTEHIYISRKYGKRWTVPVPLQGISMAEDHNGTVSLSDNGKHMLVYQHADIMITHWEKGKWQTPKTLPMAVNSDYMETSACLNSSGDTLYFTSDRPVPEAKGGLDIYGIARDSTGRWGRPYCLSEAVNTPYDEEGVFLSKDGSRMYFSSRGHNTIGGFDVFVSVKQKDGTWGEAKNMGIPLNTPGDDIYFVLSRNERVGYYSSEQKDTYGEKDLYQVLLEPKEEMSIQLPVLKPERVTTFAFPDGTKITSSE</sequence>
<dbReference type="Gene3D" id="1.25.40.10">
    <property type="entry name" value="Tetratricopeptide repeat domain"/>
    <property type="match status" value="1"/>
</dbReference>
<organism evidence="1 2">
    <name type="scientific">Algivirga pacifica</name>
    <dbReference type="NCBI Taxonomy" id="1162670"/>
    <lineage>
        <taxon>Bacteria</taxon>
        <taxon>Pseudomonadati</taxon>
        <taxon>Bacteroidota</taxon>
        <taxon>Cytophagia</taxon>
        <taxon>Cytophagales</taxon>
        <taxon>Flammeovirgaceae</taxon>
        <taxon>Algivirga</taxon>
    </lineage>
</organism>
<dbReference type="Proteomes" id="UP001500298">
    <property type="component" value="Unassembled WGS sequence"/>
</dbReference>
<accession>A0ABP9DJD7</accession>
<reference evidence="2" key="1">
    <citation type="journal article" date="2019" name="Int. J. Syst. Evol. Microbiol.">
        <title>The Global Catalogue of Microorganisms (GCM) 10K type strain sequencing project: providing services to taxonomists for standard genome sequencing and annotation.</title>
        <authorList>
            <consortium name="The Broad Institute Genomics Platform"/>
            <consortium name="The Broad Institute Genome Sequencing Center for Infectious Disease"/>
            <person name="Wu L."/>
            <person name="Ma J."/>
        </authorList>
    </citation>
    <scope>NUCLEOTIDE SEQUENCE [LARGE SCALE GENOMIC DNA]</scope>
    <source>
        <strain evidence="2">JCM 18326</strain>
    </source>
</reference>
<evidence type="ECO:0000313" key="2">
    <source>
        <dbReference type="Proteomes" id="UP001500298"/>
    </source>
</evidence>